<evidence type="ECO:0000256" key="2">
    <source>
        <dbReference type="ARBA" id="ARBA00023125"/>
    </source>
</evidence>
<organism evidence="5 6">
    <name type="scientific">Georgenia alba</name>
    <dbReference type="NCBI Taxonomy" id="2233858"/>
    <lineage>
        <taxon>Bacteria</taxon>
        <taxon>Bacillati</taxon>
        <taxon>Actinomycetota</taxon>
        <taxon>Actinomycetes</taxon>
        <taxon>Micrococcales</taxon>
        <taxon>Bogoriellaceae</taxon>
        <taxon>Georgenia</taxon>
    </lineage>
</organism>
<sequence length="240" mass="26568">MSQSAALPRTIRPERRVLRDEVYDALLEMLVDGHFGPGETLGIDPVSAQLGVSPTPVREALVQLESTGLVTRTALRGYRVAPPMSREVMEQLFDARLLLEVGAARHAVPNRERLAPELRRVLEVQRGHAEALARVTDLDQDAPVRDLSAYLAADRAFHDAIFRATDNTFFVEMARHISIHGQRLRQFVEHQHIDAEVAIAEHARVLEAMESGDTEAVASAMHAHILGVRERTLSDAPATT</sequence>
<dbReference type="CDD" id="cd07377">
    <property type="entry name" value="WHTH_GntR"/>
    <property type="match status" value="1"/>
</dbReference>
<gene>
    <name evidence="5" type="ORF">ACFQQL_03475</name>
</gene>
<evidence type="ECO:0000313" key="6">
    <source>
        <dbReference type="Proteomes" id="UP001596455"/>
    </source>
</evidence>
<dbReference type="Pfam" id="PF07729">
    <property type="entry name" value="FCD"/>
    <property type="match status" value="1"/>
</dbReference>
<evidence type="ECO:0000256" key="1">
    <source>
        <dbReference type="ARBA" id="ARBA00023015"/>
    </source>
</evidence>
<dbReference type="Proteomes" id="UP001596455">
    <property type="component" value="Unassembled WGS sequence"/>
</dbReference>
<dbReference type="PANTHER" id="PTHR43537">
    <property type="entry name" value="TRANSCRIPTIONAL REGULATOR, GNTR FAMILY"/>
    <property type="match status" value="1"/>
</dbReference>
<keyword evidence="6" id="KW-1185">Reference proteome</keyword>
<dbReference type="InterPro" id="IPR011711">
    <property type="entry name" value="GntR_C"/>
</dbReference>
<keyword evidence="3" id="KW-0804">Transcription</keyword>
<dbReference type="PROSITE" id="PS50949">
    <property type="entry name" value="HTH_GNTR"/>
    <property type="match status" value="1"/>
</dbReference>
<feature type="domain" description="HTH gntR-type" evidence="4">
    <location>
        <begin position="16"/>
        <end position="83"/>
    </location>
</feature>
<evidence type="ECO:0000256" key="3">
    <source>
        <dbReference type="ARBA" id="ARBA00023163"/>
    </source>
</evidence>
<proteinExistence type="predicted"/>
<dbReference type="Pfam" id="PF00392">
    <property type="entry name" value="GntR"/>
    <property type="match status" value="1"/>
</dbReference>
<dbReference type="Gene3D" id="1.20.120.530">
    <property type="entry name" value="GntR ligand-binding domain-like"/>
    <property type="match status" value="1"/>
</dbReference>
<reference evidence="6" key="1">
    <citation type="journal article" date="2019" name="Int. J. Syst. Evol. Microbiol.">
        <title>The Global Catalogue of Microorganisms (GCM) 10K type strain sequencing project: providing services to taxonomists for standard genome sequencing and annotation.</title>
        <authorList>
            <consortium name="The Broad Institute Genomics Platform"/>
            <consortium name="The Broad Institute Genome Sequencing Center for Infectious Disease"/>
            <person name="Wu L."/>
            <person name="Ma J."/>
        </authorList>
    </citation>
    <scope>NUCLEOTIDE SEQUENCE [LARGE SCALE GENOMIC DNA]</scope>
    <source>
        <strain evidence="6">JCM 1490</strain>
    </source>
</reference>
<accession>A0ABW2Q599</accession>
<dbReference type="RefSeq" id="WP_382391288.1">
    <property type="nucleotide sequence ID" value="NZ_JBHTCQ010000001.1"/>
</dbReference>
<protein>
    <submittedName>
        <fullName evidence="5">GntR family transcriptional regulator</fullName>
    </submittedName>
</protein>
<dbReference type="SMART" id="SM00345">
    <property type="entry name" value="HTH_GNTR"/>
    <property type="match status" value="1"/>
</dbReference>
<evidence type="ECO:0000259" key="4">
    <source>
        <dbReference type="PROSITE" id="PS50949"/>
    </source>
</evidence>
<keyword evidence="2" id="KW-0238">DNA-binding</keyword>
<dbReference type="EMBL" id="JBHTCQ010000001">
    <property type="protein sequence ID" value="MFC7404159.1"/>
    <property type="molecule type" value="Genomic_DNA"/>
</dbReference>
<dbReference type="InterPro" id="IPR000524">
    <property type="entry name" value="Tscrpt_reg_HTH_GntR"/>
</dbReference>
<dbReference type="PANTHER" id="PTHR43537:SF24">
    <property type="entry name" value="GLUCONATE OPERON TRANSCRIPTIONAL REPRESSOR"/>
    <property type="match status" value="1"/>
</dbReference>
<comment type="caution">
    <text evidence="5">The sequence shown here is derived from an EMBL/GenBank/DDBJ whole genome shotgun (WGS) entry which is preliminary data.</text>
</comment>
<evidence type="ECO:0000313" key="5">
    <source>
        <dbReference type="EMBL" id="MFC7404159.1"/>
    </source>
</evidence>
<dbReference type="Gene3D" id="1.10.10.10">
    <property type="entry name" value="Winged helix-like DNA-binding domain superfamily/Winged helix DNA-binding domain"/>
    <property type="match status" value="1"/>
</dbReference>
<dbReference type="InterPro" id="IPR036388">
    <property type="entry name" value="WH-like_DNA-bd_sf"/>
</dbReference>
<dbReference type="SUPFAM" id="SSF48008">
    <property type="entry name" value="GntR ligand-binding domain-like"/>
    <property type="match status" value="1"/>
</dbReference>
<dbReference type="SUPFAM" id="SSF46785">
    <property type="entry name" value="Winged helix' DNA-binding domain"/>
    <property type="match status" value="1"/>
</dbReference>
<keyword evidence="1" id="KW-0805">Transcription regulation</keyword>
<dbReference type="InterPro" id="IPR008920">
    <property type="entry name" value="TF_FadR/GntR_C"/>
</dbReference>
<dbReference type="InterPro" id="IPR036390">
    <property type="entry name" value="WH_DNA-bd_sf"/>
</dbReference>
<name>A0ABW2Q599_9MICO</name>
<dbReference type="SMART" id="SM00895">
    <property type="entry name" value="FCD"/>
    <property type="match status" value="1"/>
</dbReference>